<protein>
    <submittedName>
        <fullName evidence="2">Aldo/keto reductase</fullName>
    </submittedName>
</protein>
<dbReference type="PANTHER" id="PTHR43312">
    <property type="entry name" value="D-THREO-ALDOSE 1-DEHYDROGENASE"/>
    <property type="match status" value="1"/>
</dbReference>
<dbReference type="Gene3D" id="3.20.20.100">
    <property type="entry name" value="NADP-dependent oxidoreductase domain"/>
    <property type="match status" value="1"/>
</dbReference>
<evidence type="ECO:0000313" key="2">
    <source>
        <dbReference type="EMBL" id="WZO33973.1"/>
    </source>
</evidence>
<dbReference type="SUPFAM" id="SSF51430">
    <property type="entry name" value="NAD(P)-linked oxidoreductase"/>
    <property type="match status" value="1"/>
</dbReference>
<dbReference type="PANTHER" id="PTHR43312:SF1">
    <property type="entry name" value="NADP-DEPENDENT OXIDOREDUCTASE DOMAIN-CONTAINING PROTEIN"/>
    <property type="match status" value="1"/>
</dbReference>
<dbReference type="InterPro" id="IPR036812">
    <property type="entry name" value="NAD(P)_OxRdtase_dom_sf"/>
</dbReference>
<reference evidence="2" key="1">
    <citation type="submission" date="2024-04" db="EMBL/GenBank/DDBJ databases">
        <authorList>
            <person name="Roder T."/>
            <person name="Oberhansli S."/>
            <person name="Kreuzer M."/>
        </authorList>
    </citation>
    <scope>NUCLEOTIDE SEQUENCE</scope>
    <source>
        <strain evidence="2">LWS13-1.2</strain>
    </source>
</reference>
<dbReference type="CDD" id="cd19095">
    <property type="entry name" value="AKR_PA4992-like"/>
    <property type="match status" value="1"/>
</dbReference>
<dbReference type="RefSeq" id="WP_349428510.1">
    <property type="nucleotide sequence ID" value="NZ_CP151632.1"/>
</dbReference>
<sequence>MTQATIEKRTLGRTGVEVTRLGYGTMELRGERIWGGRPIRDEQADTILNDVLDSGINFLDTSADYGKSEELIGKFAGSRRAEYVLTTKTGCEVVPGEETDQTLHDFSRDHMLSNIENSLRLLRTDHLDFVQLHNPTVEQAETSKVIDTMREIVANGQAGAFGISSRSPDLRTFVEWDVFDVFQIPYSALERAHENLITRAHETGAGVIVRSAAPRSSVGGGLGKEDRWATWQQAGLEELLEPGESRARWMLRYLLSHPHIDTVIIGTINPDHLQENLADLAAGPLAADVYAEAKLRLDRAGRTPEDA</sequence>
<dbReference type="InterPro" id="IPR023210">
    <property type="entry name" value="NADP_OxRdtase_dom"/>
</dbReference>
<evidence type="ECO:0000259" key="1">
    <source>
        <dbReference type="Pfam" id="PF00248"/>
    </source>
</evidence>
<gene>
    <name evidence="2" type="ORF">MRBLWS13_001613</name>
</gene>
<name>A0AAU6SAT5_9MICO</name>
<dbReference type="InterPro" id="IPR053135">
    <property type="entry name" value="AKR2_Oxidoreductase"/>
</dbReference>
<dbReference type="AlphaFoldDB" id="A0AAU6SAT5"/>
<accession>A0AAU6SAT5</accession>
<feature type="domain" description="NADP-dependent oxidoreductase" evidence="1">
    <location>
        <begin position="20"/>
        <end position="292"/>
    </location>
</feature>
<proteinExistence type="predicted"/>
<dbReference type="Pfam" id="PF00248">
    <property type="entry name" value="Aldo_ket_red"/>
    <property type="match status" value="1"/>
</dbReference>
<dbReference type="EMBL" id="CP151632">
    <property type="protein sequence ID" value="WZO33973.1"/>
    <property type="molecule type" value="Genomic_DNA"/>
</dbReference>
<organism evidence="2">
    <name type="scientific">Microbacterium sp. LWS13-1.2</name>
    <dbReference type="NCBI Taxonomy" id="3135264"/>
    <lineage>
        <taxon>Bacteria</taxon>
        <taxon>Bacillati</taxon>
        <taxon>Actinomycetota</taxon>
        <taxon>Actinomycetes</taxon>
        <taxon>Micrococcales</taxon>
        <taxon>Microbacteriaceae</taxon>
        <taxon>Microbacterium</taxon>
    </lineage>
</organism>